<dbReference type="InterPro" id="IPR001611">
    <property type="entry name" value="Leu-rich_rpt"/>
</dbReference>
<evidence type="ECO:0000313" key="4">
    <source>
        <dbReference type="EMBL" id="CAL6002412.1"/>
    </source>
</evidence>
<dbReference type="InterPro" id="IPR050836">
    <property type="entry name" value="SDS22/Internalin_LRR"/>
</dbReference>
<dbReference type="SUPFAM" id="SSF52058">
    <property type="entry name" value="L domain-like"/>
    <property type="match status" value="1"/>
</dbReference>
<dbReference type="EMBL" id="CATOUU010001185">
    <property type="protein sequence ID" value="CAI9978507.1"/>
    <property type="molecule type" value="Genomic_DNA"/>
</dbReference>
<sequence length="310" mass="35431">MQRCGLKNIDQISSLVNLYELDLSANKGLDLNPLIKLKSLTELCMKGCGLKTIDQIGSLSNLQVLDISLNTLESIKSISRLVNLKELIIMQNENLDISPLKDLVGLVKLDLRYCKLKQLCALKPLINLQIMDISFNSNIDITTLQYLKNLTHLYIKNCELVSVCVLKPLIKLEELFIATNEIVYLDANLINMKQLKTLRVEDGNRICDFSPIEQHPNFNSVDKFGKRCFNISGQIKPLKQQLRQANKFRKIECPNIQLKEIQNQHKALKTALKNFKQNINATISNAWQSQIQFTANVVRLFQLLNQFGFE</sequence>
<proteinExistence type="predicted"/>
<dbReference type="AlphaFoldDB" id="A0AA86V6T6"/>
<keyword evidence="2" id="KW-0677">Repeat</keyword>
<keyword evidence="1" id="KW-0433">Leucine-rich repeat</keyword>
<dbReference type="Gene3D" id="3.80.10.10">
    <property type="entry name" value="Ribonuclease Inhibitor"/>
    <property type="match status" value="1"/>
</dbReference>
<evidence type="ECO:0000256" key="1">
    <source>
        <dbReference type="ARBA" id="ARBA00022614"/>
    </source>
</evidence>
<evidence type="ECO:0000313" key="5">
    <source>
        <dbReference type="Proteomes" id="UP001642409"/>
    </source>
</evidence>
<dbReference type="PANTHER" id="PTHR46652:SF3">
    <property type="entry name" value="LEUCINE-RICH REPEAT-CONTAINING PROTEIN 9"/>
    <property type="match status" value="1"/>
</dbReference>
<dbReference type="InterPro" id="IPR032675">
    <property type="entry name" value="LRR_dom_sf"/>
</dbReference>
<dbReference type="PANTHER" id="PTHR46652">
    <property type="entry name" value="LEUCINE-RICH REPEAT AND IQ DOMAIN-CONTAINING PROTEIN 1-RELATED"/>
    <property type="match status" value="1"/>
</dbReference>
<comment type="caution">
    <text evidence="3">The sequence shown here is derived from an EMBL/GenBank/DDBJ whole genome shotgun (WGS) entry which is preliminary data.</text>
</comment>
<organism evidence="3">
    <name type="scientific">Hexamita inflata</name>
    <dbReference type="NCBI Taxonomy" id="28002"/>
    <lineage>
        <taxon>Eukaryota</taxon>
        <taxon>Metamonada</taxon>
        <taxon>Diplomonadida</taxon>
        <taxon>Hexamitidae</taxon>
        <taxon>Hexamitinae</taxon>
        <taxon>Hexamita</taxon>
    </lineage>
</organism>
<reference evidence="3" key="1">
    <citation type="submission" date="2023-06" db="EMBL/GenBank/DDBJ databases">
        <authorList>
            <person name="Kurt Z."/>
        </authorList>
    </citation>
    <scope>NUCLEOTIDE SEQUENCE</scope>
</reference>
<dbReference type="PROSITE" id="PS51450">
    <property type="entry name" value="LRR"/>
    <property type="match status" value="2"/>
</dbReference>
<gene>
    <name evidence="4" type="ORF">HINF_LOCUS17909</name>
    <name evidence="3" type="ORF">HINF_LOCUS66152</name>
</gene>
<dbReference type="Proteomes" id="UP001642409">
    <property type="component" value="Unassembled WGS sequence"/>
</dbReference>
<keyword evidence="5" id="KW-1185">Reference proteome</keyword>
<reference evidence="4 5" key="2">
    <citation type="submission" date="2024-07" db="EMBL/GenBank/DDBJ databases">
        <authorList>
            <person name="Akdeniz Z."/>
        </authorList>
    </citation>
    <scope>NUCLEOTIDE SEQUENCE [LARGE SCALE GENOMIC DNA]</scope>
</reference>
<dbReference type="EMBL" id="CAXDID020000045">
    <property type="protein sequence ID" value="CAL6002412.1"/>
    <property type="molecule type" value="Genomic_DNA"/>
</dbReference>
<name>A0AA86V6T6_9EUKA</name>
<evidence type="ECO:0000256" key="2">
    <source>
        <dbReference type="ARBA" id="ARBA00022737"/>
    </source>
</evidence>
<evidence type="ECO:0000313" key="3">
    <source>
        <dbReference type="EMBL" id="CAI9978507.1"/>
    </source>
</evidence>
<protein>
    <submittedName>
        <fullName evidence="3">Leucine-rich repeat domain-containing protein</fullName>
    </submittedName>
    <submittedName>
        <fullName evidence="4">Leucine-rich_repeat domain-containing protein</fullName>
    </submittedName>
</protein>
<accession>A0AA86V6T6</accession>